<protein>
    <submittedName>
        <fullName evidence="2">Uncharacterized protein</fullName>
    </submittedName>
</protein>
<dbReference type="EMBL" id="JBGFTU010000003">
    <property type="protein sequence ID" value="MEZ0163833.1"/>
    <property type="molecule type" value="Genomic_DNA"/>
</dbReference>
<evidence type="ECO:0000313" key="3">
    <source>
        <dbReference type="Proteomes" id="UP001565927"/>
    </source>
</evidence>
<gene>
    <name evidence="2" type="ORF">AB2L27_03515</name>
</gene>
<reference evidence="2 3" key="1">
    <citation type="submission" date="2024-07" db="EMBL/GenBank/DDBJ databases">
        <authorList>
            <person name="Thanompreechachai J."/>
            <person name="Duangmal K."/>
        </authorList>
    </citation>
    <scope>NUCLEOTIDE SEQUENCE [LARGE SCALE GENOMIC DNA]</scope>
    <source>
        <strain evidence="2 3">LSe6-4</strain>
    </source>
</reference>
<proteinExistence type="predicted"/>
<evidence type="ECO:0000313" key="2">
    <source>
        <dbReference type="EMBL" id="MEZ0163833.1"/>
    </source>
</evidence>
<evidence type="ECO:0000256" key="1">
    <source>
        <dbReference type="SAM" id="MobiDB-lite"/>
    </source>
</evidence>
<feature type="compositionally biased region" description="Low complexity" evidence="1">
    <location>
        <begin position="44"/>
        <end position="71"/>
    </location>
</feature>
<dbReference type="Proteomes" id="UP001565927">
    <property type="component" value="Unassembled WGS sequence"/>
</dbReference>
<sequence length="82" mass="8138">MTVHVPWPDPVTVTGEVSAPAPGEVRIEVRVTGPGADGPHDGDGSAAGRHVAATSGDADPAAAGEAPGLLERVARHRSTATP</sequence>
<feature type="region of interest" description="Disordered" evidence="1">
    <location>
        <begin position="31"/>
        <end position="82"/>
    </location>
</feature>
<keyword evidence="3" id="KW-1185">Reference proteome</keyword>
<accession>A0ABV4GZG5</accession>
<dbReference type="RefSeq" id="WP_370440081.1">
    <property type="nucleotide sequence ID" value="NZ_JBGFTU010000003.1"/>
</dbReference>
<name>A0ABV4GZG5_9ACTN</name>
<comment type="caution">
    <text evidence="2">The sequence shown here is derived from an EMBL/GenBank/DDBJ whole genome shotgun (WGS) entry which is preliminary data.</text>
</comment>
<organism evidence="2 3">
    <name type="scientific">Kineococcus halophytocola</name>
    <dbReference type="NCBI Taxonomy" id="3234027"/>
    <lineage>
        <taxon>Bacteria</taxon>
        <taxon>Bacillati</taxon>
        <taxon>Actinomycetota</taxon>
        <taxon>Actinomycetes</taxon>
        <taxon>Kineosporiales</taxon>
        <taxon>Kineosporiaceae</taxon>
        <taxon>Kineococcus</taxon>
    </lineage>
</organism>